<dbReference type="PANTHER" id="PTHR45969:SF69">
    <property type="entry name" value="FINGER DOMAIN PROTEIN, PUTATIVE (AFU_ORTHOLOGUE AFUA_3G12190)-RELATED"/>
    <property type="match status" value="1"/>
</dbReference>
<dbReference type="CDD" id="cd16454">
    <property type="entry name" value="RING-H2_PA-TM-RING"/>
    <property type="match status" value="1"/>
</dbReference>
<feature type="compositionally biased region" description="Polar residues" evidence="5">
    <location>
        <begin position="427"/>
        <end position="438"/>
    </location>
</feature>
<feature type="compositionally biased region" description="Gly residues" evidence="5">
    <location>
        <begin position="378"/>
        <end position="394"/>
    </location>
</feature>
<sequence length="564" mass="60433">MDLPDPGGPRRHLDLDTGREVVFCHNCSHEWYNDEHGLQCPRCRSEICEIISPDNDPRDIAPESPDSDILRGGHFGPHDFGHGHHHRDHDHDRYSDPGEEDIEDHMDPHGHIHSGPQGFMWSQRTYRSPDRQNTPGGNPGHVRPVDPSSEQEIFQRFQETIDMLTGLPFGPPSRQTRATPANGAPGLAGPDLRTTTYRSQSGNTSFTITTGAMPFPSAARGVDQDDGFDITFSNFMGGGGIQPPRAQNPGFAGGLGDIFSLLLGPGGPNAAHGDAVYTQEGLDRIITQLMEANPQSNAAPPASESAIEKLEKKKLDRQMMGDSAKVECTICIDEMHVGDEVTVLPCKHWFHGECVILWLKEHNTCPICRAPIEQRGGNSAGGNNSGSGGNGTGDNSGNQQQRRPSGPRPGSLAALFGTPDTWASRDSGPSGSQHNTRAARTPEDRERRLNSIRNLAGPSSYGRSGADSSRHGTQRRDSWSPTSPGPTSLASARNRSPSGPRARLGRANSSGFGSGDHDPQPSGRGSNNSSGHAGGSSNPLSWIRDRISGNGGGSSGNNNGRRRS</sequence>
<name>A0ABR3W6B9_9PEZI</name>
<organism evidence="7 8">
    <name type="scientific">Diaporthe australafricana</name>
    <dbReference type="NCBI Taxonomy" id="127596"/>
    <lineage>
        <taxon>Eukaryota</taxon>
        <taxon>Fungi</taxon>
        <taxon>Dikarya</taxon>
        <taxon>Ascomycota</taxon>
        <taxon>Pezizomycotina</taxon>
        <taxon>Sordariomycetes</taxon>
        <taxon>Sordariomycetidae</taxon>
        <taxon>Diaporthales</taxon>
        <taxon>Diaporthaceae</taxon>
        <taxon>Diaporthe</taxon>
    </lineage>
</organism>
<dbReference type="Proteomes" id="UP001583177">
    <property type="component" value="Unassembled WGS sequence"/>
</dbReference>
<dbReference type="InterPro" id="IPR013083">
    <property type="entry name" value="Znf_RING/FYVE/PHD"/>
</dbReference>
<dbReference type="Gene3D" id="3.30.40.10">
    <property type="entry name" value="Zinc/RING finger domain, C3HC4 (zinc finger)"/>
    <property type="match status" value="1"/>
</dbReference>
<evidence type="ECO:0000256" key="3">
    <source>
        <dbReference type="ARBA" id="ARBA00022833"/>
    </source>
</evidence>
<comment type="caution">
    <text evidence="7">The sequence shown here is derived from an EMBL/GenBank/DDBJ whole genome shotgun (WGS) entry which is preliminary data.</text>
</comment>
<evidence type="ECO:0000259" key="6">
    <source>
        <dbReference type="PROSITE" id="PS50089"/>
    </source>
</evidence>
<evidence type="ECO:0000256" key="1">
    <source>
        <dbReference type="ARBA" id="ARBA00022723"/>
    </source>
</evidence>
<proteinExistence type="predicted"/>
<feature type="compositionally biased region" description="Polar residues" evidence="5">
    <location>
        <begin position="193"/>
        <end position="209"/>
    </location>
</feature>
<dbReference type="SMART" id="SM00184">
    <property type="entry name" value="RING"/>
    <property type="match status" value="1"/>
</dbReference>
<evidence type="ECO:0000256" key="2">
    <source>
        <dbReference type="ARBA" id="ARBA00022771"/>
    </source>
</evidence>
<keyword evidence="3" id="KW-0862">Zinc</keyword>
<evidence type="ECO:0000313" key="8">
    <source>
        <dbReference type="Proteomes" id="UP001583177"/>
    </source>
</evidence>
<feature type="compositionally biased region" description="Low complexity" evidence="5">
    <location>
        <begin position="522"/>
        <end position="538"/>
    </location>
</feature>
<keyword evidence="2 4" id="KW-0863">Zinc-finger</keyword>
<dbReference type="EMBL" id="JAWRVE010000140">
    <property type="protein sequence ID" value="KAL1854381.1"/>
    <property type="molecule type" value="Genomic_DNA"/>
</dbReference>
<feature type="region of interest" description="Disordered" evidence="5">
    <location>
        <begin position="168"/>
        <end position="209"/>
    </location>
</feature>
<feature type="region of interest" description="Disordered" evidence="5">
    <location>
        <begin position="373"/>
        <end position="564"/>
    </location>
</feature>
<evidence type="ECO:0000256" key="4">
    <source>
        <dbReference type="PROSITE-ProRule" id="PRU00175"/>
    </source>
</evidence>
<evidence type="ECO:0000256" key="5">
    <source>
        <dbReference type="SAM" id="MobiDB-lite"/>
    </source>
</evidence>
<keyword evidence="1" id="KW-0479">Metal-binding</keyword>
<protein>
    <recommendedName>
        <fullName evidence="6">RING-type domain-containing protein</fullName>
    </recommendedName>
</protein>
<reference evidence="7 8" key="1">
    <citation type="journal article" date="2024" name="IMA Fungus">
        <title>IMA Genome - F19 : A genome assembly and annotation guide to empower mycologists, including annotated draft genome sequences of Ceratocystis pirilliformis, Diaporthe australafricana, Fusarium ophioides, Paecilomyces lecythidis, and Sporothrix stenoceras.</title>
        <authorList>
            <person name="Aylward J."/>
            <person name="Wilson A.M."/>
            <person name="Visagie C.M."/>
            <person name="Spraker J."/>
            <person name="Barnes I."/>
            <person name="Buitendag C."/>
            <person name="Ceriani C."/>
            <person name="Del Mar Angel L."/>
            <person name="du Plessis D."/>
            <person name="Fuchs T."/>
            <person name="Gasser K."/>
            <person name="Kramer D."/>
            <person name="Li W."/>
            <person name="Munsamy K."/>
            <person name="Piso A."/>
            <person name="Price J.L."/>
            <person name="Sonnekus B."/>
            <person name="Thomas C."/>
            <person name="van der Nest A."/>
            <person name="van Dijk A."/>
            <person name="van Heerden A."/>
            <person name="van Vuuren N."/>
            <person name="Yilmaz N."/>
            <person name="Duong T.A."/>
            <person name="van der Merwe N.A."/>
            <person name="Wingfield M.J."/>
            <person name="Wingfield B.D."/>
        </authorList>
    </citation>
    <scope>NUCLEOTIDE SEQUENCE [LARGE SCALE GENOMIC DNA]</scope>
    <source>
        <strain evidence="7 8">CMW 18300</strain>
    </source>
</reference>
<feature type="compositionally biased region" description="Basic and acidic residues" evidence="5">
    <location>
        <begin position="68"/>
        <end position="82"/>
    </location>
</feature>
<feature type="compositionally biased region" description="Basic and acidic residues" evidence="5">
    <location>
        <begin position="468"/>
        <end position="478"/>
    </location>
</feature>
<keyword evidence="8" id="KW-1185">Reference proteome</keyword>
<dbReference type="PANTHER" id="PTHR45969">
    <property type="entry name" value="RING ZINC FINGER PROTEIN-RELATED"/>
    <property type="match status" value="1"/>
</dbReference>
<feature type="region of interest" description="Disordered" evidence="5">
    <location>
        <begin position="53"/>
        <end position="147"/>
    </location>
</feature>
<gene>
    <name evidence="7" type="ORF">Daus18300_011480</name>
</gene>
<dbReference type="InterPro" id="IPR001841">
    <property type="entry name" value="Znf_RING"/>
</dbReference>
<dbReference type="SUPFAM" id="SSF57850">
    <property type="entry name" value="RING/U-box"/>
    <property type="match status" value="1"/>
</dbReference>
<accession>A0ABR3W6B9</accession>
<feature type="compositionally biased region" description="Polar residues" evidence="5">
    <location>
        <begin position="120"/>
        <end position="136"/>
    </location>
</feature>
<feature type="compositionally biased region" description="Basic and acidic residues" evidence="5">
    <location>
        <begin position="440"/>
        <end position="449"/>
    </location>
</feature>
<feature type="compositionally biased region" description="Polar residues" evidence="5">
    <location>
        <begin position="479"/>
        <end position="497"/>
    </location>
</feature>
<dbReference type="PROSITE" id="PS50089">
    <property type="entry name" value="ZF_RING_2"/>
    <property type="match status" value="1"/>
</dbReference>
<dbReference type="Pfam" id="PF13639">
    <property type="entry name" value="zf-RING_2"/>
    <property type="match status" value="1"/>
</dbReference>
<feature type="domain" description="RING-type" evidence="6">
    <location>
        <begin position="328"/>
        <end position="369"/>
    </location>
</feature>
<evidence type="ECO:0000313" key="7">
    <source>
        <dbReference type="EMBL" id="KAL1854381.1"/>
    </source>
</evidence>